<dbReference type="EMBL" id="BSXS01004792">
    <property type="protein sequence ID" value="GME83495.1"/>
    <property type="molecule type" value="Genomic_DNA"/>
</dbReference>
<reference evidence="1" key="1">
    <citation type="submission" date="2023-04" db="EMBL/GenBank/DDBJ databases">
        <title>Ambrosiozyma monospora NBRC 10751.</title>
        <authorList>
            <person name="Ichikawa N."/>
            <person name="Sato H."/>
            <person name="Tonouchi N."/>
        </authorList>
    </citation>
    <scope>NUCLEOTIDE SEQUENCE</scope>
    <source>
        <strain evidence="1">NBRC 10751</strain>
    </source>
</reference>
<proteinExistence type="predicted"/>
<gene>
    <name evidence="1" type="ORF">Amon02_000620800</name>
</gene>
<name>A0ACB5T8Z6_AMBMO</name>
<protein>
    <submittedName>
        <fullName evidence="1">Unnamed protein product</fullName>
    </submittedName>
</protein>
<organism evidence="1 2">
    <name type="scientific">Ambrosiozyma monospora</name>
    <name type="common">Yeast</name>
    <name type="synonym">Endomycopsis monosporus</name>
    <dbReference type="NCBI Taxonomy" id="43982"/>
    <lineage>
        <taxon>Eukaryota</taxon>
        <taxon>Fungi</taxon>
        <taxon>Dikarya</taxon>
        <taxon>Ascomycota</taxon>
        <taxon>Saccharomycotina</taxon>
        <taxon>Pichiomycetes</taxon>
        <taxon>Pichiales</taxon>
        <taxon>Pichiaceae</taxon>
        <taxon>Ambrosiozyma</taxon>
    </lineage>
</organism>
<sequence>MDMNMGNMIRTCRGLVVFAENLGCYVCGLKIEHKMMPETVYKILPFLRNVENVAFPVEVNYSDYFNSEFSDPSMQVLDAASVKNLTINYSQRIRVSPLSFIKMKGLKKFRLNNISKLNQEIMSSLPDTVEELYFNCASIANECWKFPSQLKKLTLQQPCASEGWTPSFSQLIDLKELKLLHSRTLDTVAVHLSTFLNGAETNVVPVSSTGVRTLSLENADLKNVKSIRLKISSLSVEMKLKEIPDNLESFHVYTGLKILSNLKVVVKNDNDNVESCGLRTHISNIG</sequence>
<evidence type="ECO:0000313" key="2">
    <source>
        <dbReference type="Proteomes" id="UP001165064"/>
    </source>
</evidence>
<dbReference type="Proteomes" id="UP001165064">
    <property type="component" value="Unassembled WGS sequence"/>
</dbReference>
<comment type="caution">
    <text evidence="1">The sequence shown here is derived from an EMBL/GenBank/DDBJ whole genome shotgun (WGS) entry which is preliminary data.</text>
</comment>
<keyword evidence="2" id="KW-1185">Reference proteome</keyword>
<evidence type="ECO:0000313" key="1">
    <source>
        <dbReference type="EMBL" id="GME83495.1"/>
    </source>
</evidence>
<accession>A0ACB5T8Z6</accession>